<evidence type="ECO:0000313" key="2">
    <source>
        <dbReference type="Proteomes" id="UP000597668"/>
    </source>
</evidence>
<dbReference type="RefSeq" id="WP_186487809.1">
    <property type="nucleotide sequence ID" value="NZ_JACOGI010000001.1"/>
</dbReference>
<name>A0A8J6IPQ8_9FIRM</name>
<dbReference type="Proteomes" id="UP000597668">
    <property type="component" value="Unassembled WGS sequence"/>
</dbReference>
<organism evidence="1 2">
    <name type="scientific">Neobittarella massiliensis</name>
    <name type="common">ex Bilen et al. 2018</name>
    <dbReference type="NCBI Taxonomy" id="2041842"/>
    <lineage>
        <taxon>Bacteria</taxon>
        <taxon>Bacillati</taxon>
        <taxon>Bacillota</taxon>
        <taxon>Clostridia</taxon>
        <taxon>Eubacteriales</taxon>
        <taxon>Oscillospiraceae</taxon>
        <taxon>Neobittarella (ex Bilen et al. 2018)</taxon>
    </lineage>
</organism>
<reference evidence="1" key="1">
    <citation type="submission" date="2020-08" db="EMBL/GenBank/DDBJ databases">
        <authorList>
            <person name="Liu C."/>
            <person name="Sun Q."/>
        </authorList>
    </citation>
    <scope>NUCLEOTIDE SEQUENCE</scope>
    <source>
        <strain evidence="1">NSJ-65</strain>
    </source>
</reference>
<evidence type="ECO:0000313" key="1">
    <source>
        <dbReference type="EMBL" id="MBC3516006.1"/>
    </source>
</evidence>
<keyword evidence="2" id="KW-1185">Reference proteome</keyword>
<dbReference type="EMBL" id="JACOGI010000001">
    <property type="protein sequence ID" value="MBC3516006.1"/>
    <property type="molecule type" value="Genomic_DNA"/>
</dbReference>
<accession>A0A8J6IPQ8</accession>
<dbReference type="AlphaFoldDB" id="A0A8J6IPQ8"/>
<protein>
    <submittedName>
        <fullName evidence="1">Recombinase family protein</fullName>
    </submittedName>
</protein>
<proteinExistence type="predicted"/>
<gene>
    <name evidence="1" type="ORF">H8K20_06310</name>
</gene>
<comment type="caution">
    <text evidence="1">The sequence shown here is derived from an EMBL/GenBank/DDBJ whole genome shotgun (WGS) entry which is preliminary data.</text>
</comment>
<sequence length="104" mass="11851">MKLQEIIGDSAKTDQVMNVLLGIEAEYRQSRSAAQRQGIEKAKENGVRFGRPKNPIPKGFNKVYDLYSKRMLSSTLAARALGVSVSTFFRLVRQYRNELENIEQ</sequence>